<evidence type="ECO:0000313" key="2">
    <source>
        <dbReference type="EMBL" id="QCZ94744.1"/>
    </source>
</evidence>
<sequence length="137" mass="15243">MKNRKSTIHPTADPAMQALLKRLNPAIANSFTTEQLCALASVVGARGGRLHAVDVRSTIKLPFIPFSFYLVFLMGRNRRTLSKREQAIAVFSLLLFVTISFTLAACFTVLMLYLVKSALGIDLISGYSLGIWQWYNS</sequence>
<gene>
    <name evidence="2" type="ORF">FBQ74_15290</name>
</gene>
<protein>
    <submittedName>
        <fullName evidence="2">3-phosphoshikimate 1-carboxyvinyltransferase</fullName>
    </submittedName>
</protein>
<keyword evidence="1" id="KW-1133">Transmembrane helix</keyword>
<dbReference type="EMBL" id="CP039852">
    <property type="protein sequence ID" value="QCZ94744.1"/>
    <property type="molecule type" value="Genomic_DNA"/>
</dbReference>
<keyword evidence="3" id="KW-1185">Reference proteome</keyword>
<dbReference type="RefSeq" id="WP_139757480.1">
    <property type="nucleotide sequence ID" value="NZ_CP039852.1"/>
</dbReference>
<dbReference type="KEGG" id="salk:FBQ74_15290"/>
<accession>A0A5B7YGM8</accession>
<keyword evidence="1" id="KW-0472">Membrane</keyword>
<dbReference type="OrthoDB" id="6264467at2"/>
<evidence type="ECO:0000313" key="3">
    <source>
        <dbReference type="Proteomes" id="UP000304912"/>
    </source>
</evidence>
<dbReference type="GO" id="GO:0016740">
    <property type="term" value="F:transferase activity"/>
    <property type="evidence" value="ECO:0007669"/>
    <property type="project" value="UniProtKB-KW"/>
</dbReference>
<reference evidence="2 3" key="1">
    <citation type="submission" date="2019-04" db="EMBL/GenBank/DDBJ databases">
        <title>Salinimonas iocasae sp. nov., a halophilic bacterium isolated from the outer tube casing of tubeworms in Okinawa Trough.</title>
        <authorList>
            <person name="Zhang H."/>
            <person name="Wang H."/>
            <person name="Li C."/>
        </authorList>
    </citation>
    <scope>NUCLEOTIDE SEQUENCE [LARGE SCALE GENOMIC DNA]</scope>
    <source>
        <strain evidence="2 3">KX18D6</strain>
    </source>
</reference>
<keyword evidence="1" id="KW-0812">Transmembrane</keyword>
<evidence type="ECO:0000256" key="1">
    <source>
        <dbReference type="SAM" id="Phobius"/>
    </source>
</evidence>
<organism evidence="2 3">
    <name type="scientific">Salinimonas iocasae</name>
    <dbReference type="NCBI Taxonomy" id="2572577"/>
    <lineage>
        <taxon>Bacteria</taxon>
        <taxon>Pseudomonadati</taxon>
        <taxon>Pseudomonadota</taxon>
        <taxon>Gammaproteobacteria</taxon>
        <taxon>Alteromonadales</taxon>
        <taxon>Alteromonadaceae</taxon>
        <taxon>Alteromonas/Salinimonas group</taxon>
        <taxon>Salinimonas</taxon>
    </lineage>
</organism>
<dbReference type="Proteomes" id="UP000304912">
    <property type="component" value="Chromosome"/>
</dbReference>
<feature type="transmembrane region" description="Helical" evidence="1">
    <location>
        <begin position="87"/>
        <end position="115"/>
    </location>
</feature>
<keyword evidence="2" id="KW-0808">Transferase</keyword>
<name>A0A5B7YGM8_9ALTE</name>
<proteinExistence type="predicted"/>
<dbReference type="AlphaFoldDB" id="A0A5B7YGM8"/>